<feature type="signal peptide" evidence="2">
    <location>
        <begin position="1"/>
        <end position="20"/>
    </location>
</feature>
<keyword evidence="4" id="KW-1185">Reference proteome</keyword>
<evidence type="ECO:0000256" key="1">
    <source>
        <dbReference type="SAM" id="MobiDB-lite"/>
    </source>
</evidence>
<gene>
    <name evidence="3" type="ORF">M5J20_01420</name>
</gene>
<comment type="caution">
    <text evidence="3">The sequence shown here is derived from an EMBL/GenBank/DDBJ whole genome shotgun (WGS) entry which is preliminary data.</text>
</comment>
<keyword evidence="2" id="KW-0732">Signal</keyword>
<feature type="compositionally biased region" description="Acidic residues" evidence="1">
    <location>
        <begin position="23"/>
        <end position="40"/>
    </location>
</feature>
<evidence type="ECO:0000256" key="2">
    <source>
        <dbReference type="SAM" id="SignalP"/>
    </source>
</evidence>
<evidence type="ECO:0000313" key="3">
    <source>
        <dbReference type="EMBL" id="MCP1386860.1"/>
    </source>
</evidence>
<name>A0ABT1FYL1_9CORY</name>
<protein>
    <recommendedName>
        <fullName evidence="5">DUF4352 domain-containing protein</fullName>
    </recommendedName>
</protein>
<proteinExistence type="predicted"/>
<evidence type="ECO:0008006" key="5">
    <source>
        <dbReference type="Google" id="ProtNLM"/>
    </source>
</evidence>
<dbReference type="Proteomes" id="UP001204000">
    <property type="component" value="Unassembled WGS sequence"/>
</dbReference>
<sequence>MSQRLKVAALALIFPLAACTGPVDDDNSEGMEATPTEDAEVSPTSTLGLPEKEFAVAEVEPSTTNEIKGERVEDPAMELSYKWQGTSYAPGGGSVVVVAITNESDAPMPADTLNPTLTWNAGNKEYRTAELKTAEEAGVDIVGLDMPLGPGATVNAKFPFDVSTGNLWDAKFTIGNVTFEGNLNN</sequence>
<dbReference type="EMBL" id="JAMFTQ010000001">
    <property type="protein sequence ID" value="MCP1386860.1"/>
    <property type="molecule type" value="Genomic_DNA"/>
</dbReference>
<feature type="region of interest" description="Disordered" evidence="1">
    <location>
        <begin position="21"/>
        <end position="45"/>
    </location>
</feature>
<accession>A0ABT1FYL1</accession>
<reference evidence="3" key="1">
    <citation type="submission" date="2022-05" db="EMBL/GenBank/DDBJ databases">
        <title>Corynebacterium sp. TA-R-1 sp. nov., isolated from human feces.</title>
        <authorList>
            <person name="Shamsuzzaman M."/>
            <person name="Dahal R.H."/>
        </authorList>
    </citation>
    <scope>NUCLEOTIDE SEQUENCE</scope>
    <source>
        <strain evidence="3">TA-R-1</strain>
    </source>
</reference>
<organism evidence="3 4">
    <name type="scientific">Corynebacterium stercoris</name>
    <dbReference type="NCBI Taxonomy" id="2943490"/>
    <lineage>
        <taxon>Bacteria</taxon>
        <taxon>Bacillati</taxon>
        <taxon>Actinomycetota</taxon>
        <taxon>Actinomycetes</taxon>
        <taxon>Mycobacteriales</taxon>
        <taxon>Corynebacteriaceae</taxon>
        <taxon>Corynebacterium</taxon>
    </lineage>
</organism>
<dbReference type="RefSeq" id="WP_253575640.1">
    <property type="nucleotide sequence ID" value="NZ_JAMFTQ010000001.1"/>
</dbReference>
<evidence type="ECO:0000313" key="4">
    <source>
        <dbReference type="Proteomes" id="UP001204000"/>
    </source>
</evidence>
<feature type="chain" id="PRO_5045602384" description="DUF4352 domain-containing protein" evidence="2">
    <location>
        <begin position="21"/>
        <end position="185"/>
    </location>
</feature>